<gene>
    <name evidence="1" type="ORF">M408DRAFT_17775</name>
</gene>
<dbReference type="PANTHER" id="PTHR21325">
    <property type="entry name" value="PHOSPHOLIPASE B, PLB1"/>
    <property type="match status" value="1"/>
</dbReference>
<dbReference type="Gene3D" id="3.40.50.1110">
    <property type="entry name" value="SGNH hydrolase"/>
    <property type="match status" value="1"/>
</dbReference>
<dbReference type="InterPro" id="IPR001087">
    <property type="entry name" value="GDSL"/>
</dbReference>
<dbReference type="EMBL" id="KN824330">
    <property type="protein sequence ID" value="KIM23895.1"/>
    <property type="molecule type" value="Genomic_DNA"/>
</dbReference>
<organism evidence="1 2">
    <name type="scientific">Serendipita vermifera MAFF 305830</name>
    <dbReference type="NCBI Taxonomy" id="933852"/>
    <lineage>
        <taxon>Eukaryota</taxon>
        <taxon>Fungi</taxon>
        <taxon>Dikarya</taxon>
        <taxon>Basidiomycota</taxon>
        <taxon>Agaricomycotina</taxon>
        <taxon>Agaricomycetes</taxon>
        <taxon>Sebacinales</taxon>
        <taxon>Serendipitaceae</taxon>
        <taxon>Serendipita</taxon>
    </lineage>
</organism>
<reference evidence="1 2" key="1">
    <citation type="submission" date="2014-04" db="EMBL/GenBank/DDBJ databases">
        <authorList>
            <consortium name="DOE Joint Genome Institute"/>
            <person name="Kuo A."/>
            <person name="Zuccaro A."/>
            <person name="Kohler A."/>
            <person name="Nagy L.G."/>
            <person name="Floudas D."/>
            <person name="Copeland A."/>
            <person name="Barry K.W."/>
            <person name="Cichocki N."/>
            <person name="Veneault-Fourrey C."/>
            <person name="LaButti K."/>
            <person name="Lindquist E.A."/>
            <person name="Lipzen A."/>
            <person name="Lundell T."/>
            <person name="Morin E."/>
            <person name="Murat C."/>
            <person name="Sun H."/>
            <person name="Tunlid A."/>
            <person name="Henrissat B."/>
            <person name="Grigoriev I.V."/>
            <person name="Hibbett D.S."/>
            <person name="Martin F."/>
            <person name="Nordberg H.P."/>
            <person name="Cantor M.N."/>
            <person name="Hua S.X."/>
        </authorList>
    </citation>
    <scope>NUCLEOTIDE SEQUENCE [LARGE SCALE GENOMIC DNA]</scope>
    <source>
        <strain evidence="1 2">MAFF 305830</strain>
    </source>
</reference>
<dbReference type="AlphaFoldDB" id="A0A0C3AGW0"/>
<dbReference type="GO" id="GO:0006644">
    <property type="term" value="P:phospholipid metabolic process"/>
    <property type="evidence" value="ECO:0007669"/>
    <property type="project" value="TreeGrafter"/>
</dbReference>
<dbReference type="OrthoDB" id="10265800at2759"/>
<proteinExistence type="predicted"/>
<dbReference type="Proteomes" id="UP000054097">
    <property type="component" value="Unassembled WGS sequence"/>
</dbReference>
<evidence type="ECO:0008006" key="3">
    <source>
        <dbReference type="Google" id="ProtNLM"/>
    </source>
</evidence>
<dbReference type="Pfam" id="PF00657">
    <property type="entry name" value="Lipase_GDSL"/>
    <property type="match status" value="1"/>
</dbReference>
<dbReference type="HOGENOM" id="CLU_063298_0_0_1"/>
<dbReference type="STRING" id="933852.A0A0C3AGW0"/>
<dbReference type="InterPro" id="IPR036514">
    <property type="entry name" value="SGNH_hydro_sf"/>
</dbReference>
<dbReference type="GO" id="GO:0004620">
    <property type="term" value="F:phospholipase activity"/>
    <property type="evidence" value="ECO:0007669"/>
    <property type="project" value="InterPro"/>
</dbReference>
<name>A0A0C3AGW0_SERVB</name>
<evidence type="ECO:0000313" key="2">
    <source>
        <dbReference type="Proteomes" id="UP000054097"/>
    </source>
</evidence>
<keyword evidence="2" id="KW-1185">Reference proteome</keyword>
<dbReference type="PANTHER" id="PTHR21325:SF31">
    <property type="entry name" value="GH22081P-RELATED"/>
    <property type="match status" value="1"/>
</dbReference>
<dbReference type="SUPFAM" id="SSF52266">
    <property type="entry name" value="SGNH hydrolase"/>
    <property type="match status" value="1"/>
</dbReference>
<accession>A0A0C3AGW0</accession>
<sequence length="372" mass="40318">MPDEILAKRAGTAVFVSSLSQCPAVSARSSPPTSVNDLRPDDISYTMAIGDSISAGAFSRGIQSNLLLSFSEWRGQSYAGGGDSGAITVPNLIKHYNPAVTGGSTGSNAVVELCFGPLCPIGPVGWNSAVDQLNAAQSGALASNLYHEAVDYLIPQVKKRNIPTTAYKYLSLQIGSNDICSLCAQASINIGPGSADDFEYNIRRTLEAIRIGIPNTIVNLFGVFRVSDVYQLTLNQPYCSQLIPLPHWNIECSCMLASGALGNATRSAMDQLQDMYNERLIKIAKEYQTAQNPKFAVMWQPANVPLSSYPVESLSNVDCFHPSLKTHQLISSHIWNKLPGSATDRAGAFTWTNDLLFRCMQDDDRLKTNTLL</sequence>
<evidence type="ECO:0000313" key="1">
    <source>
        <dbReference type="EMBL" id="KIM23895.1"/>
    </source>
</evidence>
<dbReference type="InterPro" id="IPR038885">
    <property type="entry name" value="PLB1"/>
</dbReference>
<protein>
    <recommendedName>
        <fullName evidence="3">Carbohydrate esterase family 16 protein</fullName>
    </recommendedName>
</protein>
<reference evidence="2" key="2">
    <citation type="submission" date="2015-01" db="EMBL/GenBank/DDBJ databases">
        <title>Evolutionary Origins and Diversification of the Mycorrhizal Mutualists.</title>
        <authorList>
            <consortium name="DOE Joint Genome Institute"/>
            <consortium name="Mycorrhizal Genomics Consortium"/>
            <person name="Kohler A."/>
            <person name="Kuo A."/>
            <person name="Nagy L.G."/>
            <person name="Floudas D."/>
            <person name="Copeland A."/>
            <person name="Barry K.W."/>
            <person name="Cichocki N."/>
            <person name="Veneault-Fourrey C."/>
            <person name="LaButti K."/>
            <person name="Lindquist E.A."/>
            <person name="Lipzen A."/>
            <person name="Lundell T."/>
            <person name="Morin E."/>
            <person name="Murat C."/>
            <person name="Riley R."/>
            <person name="Ohm R."/>
            <person name="Sun H."/>
            <person name="Tunlid A."/>
            <person name="Henrissat B."/>
            <person name="Grigoriev I.V."/>
            <person name="Hibbett D.S."/>
            <person name="Martin F."/>
        </authorList>
    </citation>
    <scope>NUCLEOTIDE SEQUENCE [LARGE SCALE GENOMIC DNA]</scope>
    <source>
        <strain evidence="2">MAFF 305830</strain>
    </source>
</reference>